<dbReference type="Pfam" id="PF00561">
    <property type="entry name" value="Abhydrolase_1"/>
    <property type="match status" value="1"/>
</dbReference>
<keyword evidence="3" id="KW-1185">Reference proteome</keyword>
<protein>
    <submittedName>
        <fullName evidence="2">Alpha/beta hydrolase</fullName>
    </submittedName>
</protein>
<dbReference type="PANTHER" id="PTHR43433:SF5">
    <property type="entry name" value="AB HYDROLASE-1 DOMAIN-CONTAINING PROTEIN"/>
    <property type="match status" value="1"/>
</dbReference>
<dbReference type="SUPFAM" id="SSF53474">
    <property type="entry name" value="alpha/beta-Hydrolases"/>
    <property type="match status" value="1"/>
</dbReference>
<dbReference type="RefSeq" id="WP_135339335.1">
    <property type="nucleotide sequence ID" value="NZ_JBHLTX010000013.1"/>
</dbReference>
<evidence type="ECO:0000259" key="1">
    <source>
        <dbReference type="Pfam" id="PF00561"/>
    </source>
</evidence>
<sequence>MHKPAIGTLQVPGATLRYERRGSGPVLLLIPGGAGDAGLYEGMAADLAAHYTVVSYDPRGLSRSPLHGPLTDQRVEVWSDDAYRLLERVSPGQPASVLGCSSGAIVALDLLARHPERIRRLVAHEPPLLEVLEDPEPHRAFFTEVRETFRAQGVGAAMARFSEGLGGRPAEQATELPPEIQEMASRMHTNLPVFLGHMLCPFSGTAPDLPALRRAATALVLAAGRESRGQLPLYGPAERLAELLGSELVEFPGGHVGCTEHPEEFAELLLKVLG</sequence>
<dbReference type="InterPro" id="IPR029058">
    <property type="entry name" value="AB_hydrolase_fold"/>
</dbReference>
<name>A0A4Z0H8N7_9ACTN</name>
<feature type="domain" description="AB hydrolase-1" evidence="1">
    <location>
        <begin position="25"/>
        <end position="158"/>
    </location>
</feature>
<reference evidence="2 3" key="1">
    <citation type="submission" date="2019-03" db="EMBL/GenBank/DDBJ databases">
        <authorList>
            <person name="Gonzalez-Pimentel J.L."/>
        </authorList>
    </citation>
    <scope>NUCLEOTIDE SEQUENCE [LARGE SCALE GENOMIC DNA]</scope>
    <source>
        <strain evidence="2 3">JCM 31289</strain>
    </source>
</reference>
<dbReference type="GO" id="GO:0004806">
    <property type="term" value="F:triacylglycerol lipase activity"/>
    <property type="evidence" value="ECO:0007669"/>
    <property type="project" value="TreeGrafter"/>
</dbReference>
<gene>
    <name evidence="2" type="ORF">E4099_13835</name>
</gene>
<organism evidence="2 3">
    <name type="scientific">Streptomyces palmae</name>
    <dbReference type="NCBI Taxonomy" id="1701085"/>
    <lineage>
        <taxon>Bacteria</taxon>
        <taxon>Bacillati</taxon>
        <taxon>Actinomycetota</taxon>
        <taxon>Actinomycetes</taxon>
        <taxon>Kitasatosporales</taxon>
        <taxon>Streptomycetaceae</taxon>
        <taxon>Streptomyces</taxon>
    </lineage>
</organism>
<accession>A0A4Z0H8N7</accession>
<dbReference type="GO" id="GO:0046503">
    <property type="term" value="P:glycerolipid catabolic process"/>
    <property type="evidence" value="ECO:0007669"/>
    <property type="project" value="TreeGrafter"/>
</dbReference>
<evidence type="ECO:0000313" key="3">
    <source>
        <dbReference type="Proteomes" id="UP000297948"/>
    </source>
</evidence>
<evidence type="ECO:0000313" key="2">
    <source>
        <dbReference type="EMBL" id="TGB09369.1"/>
    </source>
</evidence>
<dbReference type="PANTHER" id="PTHR43433">
    <property type="entry name" value="HYDROLASE, ALPHA/BETA FOLD FAMILY PROTEIN"/>
    <property type="match status" value="1"/>
</dbReference>
<dbReference type="OrthoDB" id="3210164at2"/>
<dbReference type="InterPro" id="IPR050471">
    <property type="entry name" value="AB_hydrolase"/>
</dbReference>
<keyword evidence="2" id="KW-0378">Hydrolase</keyword>
<dbReference type="EMBL" id="SRID01000105">
    <property type="protein sequence ID" value="TGB09369.1"/>
    <property type="molecule type" value="Genomic_DNA"/>
</dbReference>
<dbReference type="Gene3D" id="3.40.50.1820">
    <property type="entry name" value="alpha/beta hydrolase"/>
    <property type="match status" value="1"/>
</dbReference>
<dbReference type="InterPro" id="IPR000073">
    <property type="entry name" value="AB_hydrolase_1"/>
</dbReference>
<comment type="caution">
    <text evidence="2">The sequence shown here is derived from an EMBL/GenBank/DDBJ whole genome shotgun (WGS) entry which is preliminary data.</text>
</comment>
<dbReference type="Proteomes" id="UP000297948">
    <property type="component" value="Unassembled WGS sequence"/>
</dbReference>
<dbReference type="AlphaFoldDB" id="A0A4Z0H8N7"/>
<proteinExistence type="predicted"/>